<dbReference type="InterPro" id="IPR010300">
    <property type="entry name" value="CDO_1"/>
</dbReference>
<dbReference type="EMBL" id="JBBUTF010000011">
    <property type="protein sequence ID" value="MEK8026829.1"/>
    <property type="molecule type" value="Genomic_DNA"/>
</dbReference>
<comment type="caution">
    <text evidence="6">The sequence shown here is derived from an EMBL/GenBank/DDBJ whole genome shotgun (WGS) entry which is preliminary data.</text>
</comment>
<comment type="similarity">
    <text evidence="1">Belongs to the cysteine dioxygenase family.</text>
</comment>
<dbReference type="CDD" id="cd10548">
    <property type="entry name" value="cupin_CDO"/>
    <property type="match status" value="1"/>
</dbReference>
<evidence type="ECO:0000256" key="4">
    <source>
        <dbReference type="ARBA" id="ARBA00023002"/>
    </source>
</evidence>
<evidence type="ECO:0000313" key="6">
    <source>
        <dbReference type="EMBL" id="MEK8026829.1"/>
    </source>
</evidence>
<keyword evidence="4" id="KW-0560">Oxidoreductase</keyword>
<evidence type="ECO:0000256" key="3">
    <source>
        <dbReference type="ARBA" id="ARBA00022964"/>
    </source>
</evidence>
<evidence type="ECO:0000256" key="5">
    <source>
        <dbReference type="ARBA" id="ARBA00023004"/>
    </source>
</evidence>
<keyword evidence="5" id="KW-0408">Iron</keyword>
<dbReference type="PANTHER" id="PTHR12918">
    <property type="entry name" value="CYSTEINE DIOXYGENASE"/>
    <property type="match status" value="1"/>
</dbReference>
<dbReference type="PANTHER" id="PTHR12918:SF1">
    <property type="entry name" value="CYSTEINE DIOXYGENASE TYPE 1"/>
    <property type="match status" value="1"/>
</dbReference>
<protein>
    <submittedName>
        <fullName evidence="6">Cysteine dioxygenase</fullName>
    </submittedName>
</protein>
<dbReference type="SUPFAM" id="SSF51182">
    <property type="entry name" value="RmlC-like cupins"/>
    <property type="match status" value="1"/>
</dbReference>
<gene>
    <name evidence="6" type="ORF">AACH11_12735</name>
</gene>
<dbReference type="GO" id="GO:0051213">
    <property type="term" value="F:dioxygenase activity"/>
    <property type="evidence" value="ECO:0007669"/>
    <property type="project" value="UniProtKB-KW"/>
</dbReference>
<reference evidence="6 7" key="1">
    <citation type="submission" date="2024-04" db="EMBL/GenBank/DDBJ databases">
        <title>Novel species of the genus Ideonella isolated from streams.</title>
        <authorList>
            <person name="Lu H."/>
        </authorList>
    </citation>
    <scope>NUCLEOTIDE SEQUENCE [LARGE SCALE GENOMIC DNA]</scope>
    <source>
        <strain evidence="6 7">BYS139W</strain>
    </source>
</reference>
<accession>A0ABU9BAA6</accession>
<dbReference type="RefSeq" id="WP_341374614.1">
    <property type="nucleotide sequence ID" value="NZ_JBBUTF010000011.1"/>
</dbReference>
<dbReference type="Gene3D" id="1.20.5.440">
    <property type="entry name" value="ATP synthase delta/epsilon subunit, C-terminal domain"/>
    <property type="match status" value="1"/>
</dbReference>
<keyword evidence="3 6" id="KW-0223">Dioxygenase</keyword>
<evidence type="ECO:0000313" key="7">
    <source>
        <dbReference type="Proteomes" id="UP001368500"/>
    </source>
</evidence>
<dbReference type="Proteomes" id="UP001368500">
    <property type="component" value="Unassembled WGS sequence"/>
</dbReference>
<evidence type="ECO:0000256" key="2">
    <source>
        <dbReference type="ARBA" id="ARBA00022723"/>
    </source>
</evidence>
<dbReference type="Gene3D" id="2.60.120.10">
    <property type="entry name" value="Jelly Rolls"/>
    <property type="match status" value="1"/>
</dbReference>
<dbReference type="InterPro" id="IPR014710">
    <property type="entry name" value="RmlC-like_jellyroll"/>
</dbReference>
<keyword evidence="2" id="KW-0479">Metal-binding</keyword>
<sequence>MSRLTQEAVPDIPRPAVPGRSTARLRTFIATLTRAVERHAAAPVPGAADEAALLATLRPALAALVAHDDWLPDGLATPDPRRYRQVLLHADPLERCSVVAFVWGPGQRTPVHDHTVWGLIGMLRGAETEQAWRPGADGRLQPHGPPRTLRPGEVATLSPATGDVHQVANASTEVPAISIHVYGANIGAVRRSVWEADGTRRPFISGYSNPWVPNLWDRSLELSA</sequence>
<evidence type="ECO:0000256" key="1">
    <source>
        <dbReference type="ARBA" id="ARBA00006622"/>
    </source>
</evidence>
<dbReference type="Pfam" id="PF05995">
    <property type="entry name" value="CDO_I"/>
    <property type="match status" value="1"/>
</dbReference>
<organism evidence="6 7">
    <name type="scientific">Pseudaquabacterium rugosum</name>
    <dbReference type="NCBI Taxonomy" id="2984194"/>
    <lineage>
        <taxon>Bacteria</taxon>
        <taxon>Pseudomonadati</taxon>
        <taxon>Pseudomonadota</taxon>
        <taxon>Betaproteobacteria</taxon>
        <taxon>Burkholderiales</taxon>
        <taxon>Sphaerotilaceae</taxon>
        <taxon>Pseudaquabacterium</taxon>
    </lineage>
</organism>
<name>A0ABU9BAA6_9BURK</name>
<keyword evidence="7" id="KW-1185">Reference proteome</keyword>
<proteinExistence type="inferred from homology"/>
<dbReference type="InterPro" id="IPR011051">
    <property type="entry name" value="RmlC_Cupin_sf"/>
</dbReference>